<dbReference type="Gene3D" id="2.30.39.10">
    <property type="entry name" value="Alpha-1-antitrypsin, domain 1"/>
    <property type="match status" value="1"/>
</dbReference>
<dbReference type="InterPro" id="IPR042185">
    <property type="entry name" value="Serpin_sf_2"/>
</dbReference>
<reference evidence="4 5" key="1">
    <citation type="submission" date="2020-06" db="EMBL/GenBank/DDBJ databases">
        <authorList>
            <person name="Li R."/>
            <person name="Bekaert M."/>
        </authorList>
    </citation>
    <scope>NUCLEOTIDE SEQUENCE [LARGE SCALE GENOMIC DNA]</scope>
    <source>
        <strain evidence="5">wild</strain>
    </source>
</reference>
<dbReference type="Pfam" id="PF00079">
    <property type="entry name" value="Serpin"/>
    <property type="match status" value="1"/>
</dbReference>
<dbReference type="OrthoDB" id="6054471at2759"/>
<dbReference type="Proteomes" id="UP000507470">
    <property type="component" value="Unassembled WGS sequence"/>
</dbReference>
<comment type="similarity">
    <text evidence="1 2">Belongs to the serpin family.</text>
</comment>
<dbReference type="GO" id="GO:0004867">
    <property type="term" value="F:serine-type endopeptidase inhibitor activity"/>
    <property type="evidence" value="ECO:0007669"/>
    <property type="project" value="InterPro"/>
</dbReference>
<dbReference type="EMBL" id="CACVKT020005287">
    <property type="protein sequence ID" value="CAC5394461.1"/>
    <property type="molecule type" value="Genomic_DNA"/>
</dbReference>
<dbReference type="SUPFAM" id="SSF56574">
    <property type="entry name" value="Serpins"/>
    <property type="match status" value="1"/>
</dbReference>
<dbReference type="InterPro" id="IPR023796">
    <property type="entry name" value="Serpin_dom"/>
</dbReference>
<dbReference type="InterPro" id="IPR000215">
    <property type="entry name" value="Serpin_fam"/>
</dbReference>
<gene>
    <name evidence="4" type="ORF">MCOR_29208</name>
</gene>
<dbReference type="GO" id="GO:0005615">
    <property type="term" value="C:extracellular space"/>
    <property type="evidence" value="ECO:0007669"/>
    <property type="project" value="InterPro"/>
</dbReference>
<evidence type="ECO:0000313" key="4">
    <source>
        <dbReference type="EMBL" id="CAC5394461.1"/>
    </source>
</evidence>
<protein>
    <recommendedName>
        <fullName evidence="3">Serpin domain-containing protein</fullName>
    </recommendedName>
</protein>
<proteinExistence type="inferred from homology"/>
<dbReference type="SMART" id="SM00093">
    <property type="entry name" value="SERPIN"/>
    <property type="match status" value="1"/>
</dbReference>
<organism evidence="4 5">
    <name type="scientific">Mytilus coruscus</name>
    <name type="common">Sea mussel</name>
    <dbReference type="NCBI Taxonomy" id="42192"/>
    <lineage>
        <taxon>Eukaryota</taxon>
        <taxon>Metazoa</taxon>
        <taxon>Spiralia</taxon>
        <taxon>Lophotrochozoa</taxon>
        <taxon>Mollusca</taxon>
        <taxon>Bivalvia</taxon>
        <taxon>Autobranchia</taxon>
        <taxon>Pteriomorphia</taxon>
        <taxon>Mytilida</taxon>
        <taxon>Mytiloidea</taxon>
        <taxon>Mytilidae</taxon>
        <taxon>Mytilinae</taxon>
        <taxon>Mytilus</taxon>
    </lineage>
</organism>
<dbReference type="InterPro" id="IPR042178">
    <property type="entry name" value="Serpin_sf_1"/>
</dbReference>
<dbReference type="InterPro" id="IPR036186">
    <property type="entry name" value="Serpin_sf"/>
</dbReference>
<dbReference type="AlphaFoldDB" id="A0A6J8CFN5"/>
<evidence type="ECO:0000256" key="2">
    <source>
        <dbReference type="RuleBase" id="RU000411"/>
    </source>
</evidence>
<name>A0A6J8CFN5_MYTCO</name>
<keyword evidence="5" id="KW-1185">Reference proteome</keyword>
<dbReference type="PANTHER" id="PTHR11461">
    <property type="entry name" value="SERINE PROTEASE INHIBITOR, SERPIN"/>
    <property type="match status" value="1"/>
</dbReference>
<evidence type="ECO:0000259" key="3">
    <source>
        <dbReference type="SMART" id="SM00093"/>
    </source>
</evidence>
<evidence type="ECO:0000313" key="5">
    <source>
        <dbReference type="Proteomes" id="UP000507470"/>
    </source>
</evidence>
<sequence length="447" mass="50558">MAMMAAIPVDYQQSLIEFSTSLYRELNKTESVCMSPYSITAAFLLLMIGASGRSKQQISSALFQKRLFSEEEKLKYYKSLNSYIIQKAGGNVSLASANRLFVNKRYSVLQNVRKKAKQYFGADISLKDFTKPKASALVMNRWVSKQTDGKIKKLIKEDWLVSTTVMLIINAIYFKATWERRFSPKLTSKQNFLLPDNKTIKVDMMLIRSNVPYFQGFDFNAIALPFKGGNFDMVFILPHEKVGLQNIEARISLEFLSEISSGFSRELLDIFIPKFKLQSDFDLTQELRKLAVTDIFDEVKANFSNLIVGKKQGLYVKIAVHKVVFNVNEAGVEGAAGLKSELSLFSPSDISPSQIQVGKLAKTLQDSPSPNSNLLVAQESQPKMISAQGKNVLQLSDWVCEVINNPQFVQAIVPMVLEKVFLAIKSRKWYLTKFSHILKQLNKIHKP</sequence>
<accession>A0A6J8CFN5</accession>
<feature type="domain" description="Serpin" evidence="3">
    <location>
        <begin position="20"/>
        <end position="382"/>
    </location>
</feature>
<evidence type="ECO:0000256" key="1">
    <source>
        <dbReference type="ARBA" id="ARBA00009500"/>
    </source>
</evidence>
<dbReference type="Gene3D" id="3.30.497.10">
    <property type="entry name" value="Antithrombin, subunit I, domain 2"/>
    <property type="match status" value="1"/>
</dbReference>
<dbReference type="CDD" id="cd00172">
    <property type="entry name" value="serpin"/>
    <property type="match status" value="1"/>
</dbReference>
<dbReference type="PANTHER" id="PTHR11461:SF211">
    <property type="entry name" value="GH10112P-RELATED"/>
    <property type="match status" value="1"/>
</dbReference>